<name>A0A9W9S2K1_9EURO</name>
<proteinExistence type="predicted"/>
<feature type="chain" id="PRO_5040857929" evidence="1">
    <location>
        <begin position="20"/>
        <end position="105"/>
    </location>
</feature>
<dbReference type="Proteomes" id="UP001147782">
    <property type="component" value="Unassembled WGS sequence"/>
</dbReference>
<feature type="signal peptide" evidence="1">
    <location>
        <begin position="1"/>
        <end position="19"/>
    </location>
</feature>
<dbReference type="EMBL" id="JAPZBS010000005">
    <property type="protein sequence ID" value="KAJ5370846.1"/>
    <property type="molecule type" value="Genomic_DNA"/>
</dbReference>
<gene>
    <name evidence="2" type="ORF">N7496_006938</name>
</gene>
<accession>A0A9W9S2K1</accession>
<protein>
    <submittedName>
        <fullName evidence="2">Uncharacterized protein</fullName>
    </submittedName>
</protein>
<reference evidence="2" key="1">
    <citation type="submission" date="2022-11" db="EMBL/GenBank/DDBJ databases">
        <authorList>
            <person name="Petersen C."/>
        </authorList>
    </citation>
    <scope>NUCLEOTIDE SEQUENCE</scope>
    <source>
        <strain evidence="2">IBT 29864</strain>
    </source>
</reference>
<reference evidence="2" key="2">
    <citation type="journal article" date="2023" name="IMA Fungus">
        <title>Comparative genomic study of the Penicillium genus elucidates a diverse pangenome and 15 lateral gene transfer events.</title>
        <authorList>
            <person name="Petersen C."/>
            <person name="Sorensen T."/>
            <person name="Nielsen M.R."/>
            <person name="Sondergaard T.E."/>
            <person name="Sorensen J.L."/>
            <person name="Fitzpatrick D.A."/>
            <person name="Frisvad J.C."/>
            <person name="Nielsen K.L."/>
        </authorList>
    </citation>
    <scope>NUCLEOTIDE SEQUENCE</scope>
    <source>
        <strain evidence="2">IBT 29864</strain>
    </source>
</reference>
<dbReference type="RefSeq" id="XP_056555280.1">
    <property type="nucleotide sequence ID" value="XM_056699867.1"/>
</dbReference>
<sequence length="105" mass="11181">MKFNLALTLLAASASSAAAWTLRGFKDSTCTTPNDWVLSGAEPQDCYALDVWPRAINVAGLPNDIEFSSYSDANCETNQTSGGNNCYAPSKGPIVAFKLTQRSAN</sequence>
<dbReference type="AlphaFoldDB" id="A0A9W9S2K1"/>
<dbReference type="GeneID" id="81439046"/>
<evidence type="ECO:0000313" key="3">
    <source>
        <dbReference type="Proteomes" id="UP001147782"/>
    </source>
</evidence>
<keyword evidence="1" id="KW-0732">Signal</keyword>
<comment type="caution">
    <text evidence="2">The sequence shown here is derived from an EMBL/GenBank/DDBJ whole genome shotgun (WGS) entry which is preliminary data.</text>
</comment>
<organism evidence="2 3">
    <name type="scientific">Penicillium cataractarum</name>
    <dbReference type="NCBI Taxonomy" id="2100454"/>
    <lineage>
        <taxon>Eukaryota</taxon>
        <taxon>Fungi</taxon>
        <taxon>Dikarya</taxon>
        <taxon>Ascomycota</taxon>
        <taxon>Pezizomycotina</taxon>
        <taxon>Eurotiomycetes</taxon>
        <taxon>Eurotiomycetidae</taxon>
        <taxon>Eurotiales</taxon>
        <taxon>Aspergillaceae</taxon>
        <taxon>Penicillium</taxon>
    </lineage>
</organism>
<evidence type="ECO:0000313" key="2">
    <source>
        <dbReference type="EMBL" id="KAJ5370846.1"/>
    </source>
</evidence>
<keyword evidence="3" id="KW-1185">Reference proteome</keyword>
<evidence type="ECO:0000256" key="1">
    <source>
        <dbReference type="SAM" id="SignalP"/>
    </source>
</evidence>